<keyword evidence="3" id="KW-1185">Reference proteome</keyword>
<name>A0A6G0VSH8_APHCR</name>
<sequence>MGFRKGGSRRMGEACKNDGQFDSIAEQQRHQHKRRAEHRDEKNTAAEDPNCGDAVVGHEQARRHYSVLYNAPEHV</sequence>
<accession>A0A6G0VSH8</accession>
<comment type="caution">
    <text evidence="2">The sequence shown here is derived from an EMBL/GenBank/DDBJ whole genome shotgun (WGS) entry which is preliminary data.</text>
</comment>
<dbReference type="AlphaFoldDB" id="A0A6G0VSH8"/>
<organism evidence="2 3">
    <name type="scientific">Aphis craccivora</name>
    <name type="common">Cowpea aphid</name>
    <dbReference type="NCBI Taxonomy" id="307492"/>
    <lineage>
        <taxon>Eukaryota</taxon>
        <taxon>Metazoa</taxon>
        <taxon>Ecdysozoa</taxon>
        <taxon>Arthropoda</taxon>
        <taxon>Hexapoda</taxon>
        <taxon>Insecta</taxon>
        <taxon>Pterygota</taxon>
        <taxon>Neoptera</taxon>
        <taxon>Paraneoptera</taxon>
        <taxon>Hemiptera</taxon>
        <taxon>Sternorrhyncha</taxon>
        <taxon>Aphidomorpha</taxon>
        <taxon>Aphidoidea</taxon>
        <taxon>Aphididae</taxon>
        <taxon>Aphidini</taxon>
        <taxon>Aphis</taxon>
        <taxon>Aphis</taxon>
    </lineage>
</organism>
<evidence type="ECO:0000313" key="3">
    <source>
        <dbReference type="Proteomes" id="UP000478052"/>
    </source>
</evidence>
<protein>
    <submittedName>
        <fullName evidence="2">Uncharacterized protein</fullName>
    </submittedName>
</protein>
<feature type="region of interest" description="Disordered" evidence="1">
    <location>
        <begin position="1"/>
        <end position="52"/>
    </location>
</feature>
<evidence type="ECO:0000256" key="1">
    <source>
        <dbReference type="SAM" id="MobiDB-lite"/>
    </source>
</evidence>
<dbReference type="Proteomes" id="UP000478052">
    <property type="component" value="Unassembled WGS sequence"/>
</dbReference>
<evidence type="ECO:0000313" key="2">
    <source>
        <dbReference type="EMBL" id="KAF0704894.1"/>
    </source>
</evidence>
<proteinExistence type="predicted"/>
<gene>
    <name evidence="2" type="ORF">FWK35_00037996</name>
</gene>
<dbReference type="EMBL" id="VUJU01013429">
    <property type="protein sequence ID" value="KAF0704894.1"/>
    <property type="molecule type" value="Genomic_DNA"/>
</dbReference>
<reference evidence="2 3" key="1">
    <citation type="submission" date="2019-08" db="EMBL/GenBank/DDBJ databases">
        <title>Whole genome of Aphis craccivora.</title>
        <authorList>
            <person name="Voronova N.V."/>
            <person name="Shulinski R.S."/>
            <person name="Bandarenka Y.V."/>
            <person name="Zhorov D.G."/>
            <person name="Warner D."/>
        </authorList>
    </citation>
    <scope>NUCLEOTIDE SEQUENCE [LARGE SCALE GENOMIC DNA]</scope>
    <source>
        <strain evidence="2">180601</strain>
        <tissue evidence="2">Whole Body</tissue>
    </source>
</reference>